<dbReference type="Pfam" id="PF02687">
    <property type="entry name" value="FtsX"/>
    <property type="match status" value="1"/>
</dbReference>
<feature type="domain" description="ABC3 transporter permease C-terminal" evidence="8">
    <location>
        <begin position="331"/>
        <end position="435"/>
    </location>
</feature>
<dbReference type="InterPro" id="IPR025857">
    <property type="entry name" value="MacB_PCD"/>
</dbReference>
<reference evidence="10 11" key="1">
    <citation type="submission" date="2017-11" db="EMBL/GenBank/DDBJ databases">
        <title>Complete genome of a free-living desiccation-tolerant cyanobacterium and its photosynthetic adaptation to extreme terrestrial habitat.</title>
        <authorList>
            <person name="Shang J."/>
        </authorList>
    </citation>
    <scope>NUCLEOTIDE SEQUENCE [LARGE SCALE GENOMIC DNA]</scope>
    <source>
        <strain evidence="10 11">CCNUN1</strain>
    </source>
</reference>
<keyword evidence="3" id="KW-1003">Cell membrane</keyword>
<dbReference type="EMBL" id="CP024785">
    <property type="protein sequence ID" value="AUB39799.1"/>
    <property type="molecule type" value="Genomic_DNA"/>
</dbReference>
<protein>
    <submittedName>
        <fullName evidence="10">ABC.CD.P, putative ABC transport system permease protein</fullName>
    </submittedName>
</protein>
<evidence type="ECO:0000256" key="1">
    <source>
        <dbReference type="ARBA" id="ARBA00004651"/>
    </source>
</evidence>
<dbReference type="PANTHER" id="PTHR43738:SF1">
    <property type="entry name" value="HEMIN TRANSPORT SYSTEM PERMEASE PROTEIN HRTB-RELATED"/>
    <property type="match status" value="1"/>
</dbReference>
<keyword evidence="5 7" id="KW-1133">Transmembrane helix</keyword>
<evidence type="ECO:0000313" key="10">
    <source>
        <dbReference type="EMBL" id="AUB39799.1"/>
    </source>
</evidence>
<proteinExistence type="predicted"/>
<dbReference type="NCBIfam" id="TIGR01185">
    <property type="entry name" value="devC"/>
    <property type="match status" value="1"/>
</dbReference>
<dbReference type="GO" id="GO:0005886">
    <property type="term" value="C:plasma membrane"/>
    <property type="evidence" value="ECO:0007669"/>
    <property type="project" value="UniProtKB-SubCell"/>
</dbReference>
<dbReference type="InterPro" id="IPR003838">
    <property type="entry name" value="ABC3_permease_C"/>
</dbReference>
<evidence type="ECO:0000259" key="9">
    <source>
        <dbReference type="Pfam" id="PF12704"/>
    </source>
</evidence>
<dbReference type="KEGG" id="nfl:COO91_05797"/>
<feature type="transmembrane region" description="Helical" evidence="7">
    <location>
        <begin position="365"/>
        <end position="385"/>
    </location>
</feature>
<comment type="subcellular location">
    <subcellularLocation>
        <location evidence="1">Cell membrane</location>
        <topology evidence="1">Multi-pass membrane protein</topology>
    </subcellularLocation>
</comment>
<keyword evidence="6 7" id="KW-0472">Membrane</keyword>
<accession>A0A2K8SWF3</accession>
<dbReference type="AlphaFoldDB" id="A0A2K8SWF3"/>
<dbReference type="InterPro" id="IPR005891">
    <property type="entry name" value="DevC"/>
</dbReference>
<keyword evidence="11" id="KW-1185">Reference proteome</keyword>
<name>A0A2K8SWF3_9NOSO</name>
<dbReference type="Pfam" id="PF12704">
    <property type="entry name" value="MacB_PCD"/>
    <property type="match status" value="1"/>
</dbReference>
<evidence type="ECO:0000313" key="11">
    <source>
        <dbReference type="Proteomes" id="UP000232003"/>
    </source>
</evidence>
<dbReference type="PANTHER" id="PTHR43738">
    <property type="entry name" value="ABC TRANSPORTER, MEMBRANE PROTEIN"/>
    <property type="match status" value="1"/>
</dbReference>
<evidence type="ECO:0000259" key="8">
    <source>
        <dbReference type="Pfam" id="PF02687"/>
    </source>
</evidence>
<feature type="domain" description="MacB-like periplasmic core" evidence="9">
    <location>
        <begin position="81"/>
        <end position="293"/>
    </location>
</feature>
<organism evidence="10 11">
    <name type="scientific">Nostoc flagelliforme CCNUN1</name>
    <dbReference type="NCBI Taxonomy" id="2038116"/>
    <lineage>
        <taxon>Bacteria</taxon>
        <taxon>Bacillati</taxon>
        <taxon>Cyanobacteriota</taxon>
        <taxon>Cyanophyceae</taxon>
        <taxon>Nostocales</taxon>
        <taxon>Nostocaceae</taxon>
        <taxon>Nostoc</taxon>
    </lineage>
</organism>
<dbReference type="Proteomes" id="UP000232003">
    <property type="component" value="Chromosome"/>
</dbReference>
<evidence type="ECO:0000256" key="4">
    <source>
        <dbReference type="ARBA" id="ARBA00022692"/>
    </source>
</evidence>
<evidence type="ECO:0000256" key="3">
    <source>
        <dbReference type="ARBA" id="ARBA00022475"/>
    </source>
</evidence>
<feature type="transmembrane region" description="Helical" evidence="7">
    <location>
        <begin position="321"/>
        <end position="344"/>
    </location>
</feature>
<keyword evidence="2" id="KW-0813">Transport</keyword>
<evidence type="ECO:0000256" key="2">
    <source>
        <dbReference type="ARBA" id="ARBA00022448"/>
    </source>
</evidence>
<feature type="transmembrane region" description="Helical" evidence="7">
    <location>
        <begin position="405"/>
        <end position="426"/>
    </location>
</feature>
<evidence type="ECO:0000256" key="6">
    <source>
        <dbReference type="ARBA" id="ARBA00023136"/>
    </source>
</evidence>
<dbReference type="InterPro" id="IPR051125">
    <property type="entry name" value="ABC-4/HrtB_transporter"/>
</dbReference>
<evidence type="ECO:0000256" key="7">
    <source>
        <dbReference type="SAM" id="Phobius"/>
    </source>
</evidence>
<evidence type="ECO:0000256" key="5">
    <source>
        <dbReference type="ARBA" id="ARBA00022989"/>
    </source>
</evidence>
<sequence>MNESLILADESLILVNESLILADESLILVNESLILADESLNSIPPLPTPHSPLLYNVIKQLRRRTPLGWLQLNHEKSRLLVALSGIAFADLLMFMQLGFQTALYDSNTRLHRSLQADIVLTSPQARNLPSLSTFSRRRLYQAMDIPGVKSAEPMYFNNTIWKNPQTHRETGVLVIGFNPDKPAFNLPDVNQQLQTIKLPGAVLFDRGARGDYQKAIAQIDQGKTLTTEIERRTITISGLFQVGASFGSDGNLITSDQNFLRLFSGRQSSSVSLGLIKVKPGYDPKKVAATLKAYLKDDVRVLTHAEFIEFENNFWRTNSPIGFIFSLGVSMGFVVGVIIVYQVLSTDVNAHVREYATFKAMGYRNYYLLGVVLEESLILAALGFFPGLGVSLALYQLTRSATNLPMYMTAIRALQVLVLTIIMCTISGAIATRKLQAADPADMF</sequence>
<gene>
    <name evidence="10" type="ORF">COO91_05797</name>
</gene>
<keyword evidence="4 7" id="KW-0812">Transmembrane</keyword>